<keyword evidence="1" id="KW-0238">DNA-binding</keyword>
<organism evidence="3 4">
    <name type="scientific">Streptomyces europaeiscabiei</name>
    <dbReference type="NCBI Taxonomy" id="146819"/>
    <lineage>
        <taxon>Bacteria</taxon>
        <taxon>Bacillati</taxon>
        <taxon>Actinomycetota</taxon>
        <taxon>Actinomycetes</taxon>
        <taxon>Kitasatosporales</taxon>
        <taxon>Streptomycetaceae</taxon>
        <taxon>Streptomyces</taxon>
    </lineage>
</organism>
<proteinExistence type="predicted"/>
<feature type="domain" description="HTH cro/C1-type" evidence="2">
    <location>
        <begin position="22"/>
        <end position="76"/>
    </location>
</feature>
<dbReference type="RefSeq" id="WP_319063919.1">
    <property type="nucleotide sequence ID" value="NZ_JARAUS010000041.1"/>
</dbReference>
<dbReference type="InterPro" id="IPR010982">
    <property type="entry name" value="Lambda_DNA-bd_dom_sf"/>
</dbReference>
<dbReference type="Pfam" id="PF01381">
    <property type="entry name" value="HTH_3"/>
    <property type="match status" value="1"/>
</dbReference>
<protein>
    <submittedName>
        <fullName evidence="3">Helix-turn-helix transcriptional regulator</fullName>
    </submittedName>
</protein>
<dbReference type="PANTHER" id="PTHR46797">
    <property type="entry name" value="HTH-TYPE TRANSCRIPTIONAL REGULATOR"/>
    <property type="match status" value="1"/>
</dbReference>
<reference evidence="3 4" key="1">
    <citation type="journal article" date="2023" name="Microb. Genom.">
        <title>Mesoterricola silvestris gen. nov., sp. nov., Mesoterricola sediminis sp. nov., Geothrix oryzae sp. nov., Geothrix edaphica sp. nov., Geothrix rubra sp. nov., and Geothrix limicola sp. nov., six novel members of Acidobacteriota isolated from soils.</title>
        <authorList>
            <person name="Weisberg A.J."/>
            <person name="Pearce E."/>
            <person name="Kramer C.G."/>
            <person name="Chang J.H."/>
            <person name="Clarke C.R."/>
        </authorList>
    </citation>
    <scope>NUCLEOTIDE SEQUENCE [LARGE SCALE GENOMIC DNA]</scope>
    <source>
        <strain evidence="3 4">ID09-01A</strain>
    </source>
</reference>
<dbReference type="CDD" id="cd00093">
    <property type="entry name" value="HTH_XRE"/>
    <property type="match status" value="1"/>
</dbReference>
<accession>A0ABU4NVS5</accession>
<evidence type="ECO:0000313" key="3">
    <source>
        <dbReference type="EMBL" id="MDX3707125.1"/>
    </source>
</evidence>
<dbReference type="InterPro" id="IPR050807">
    <property type="entry name" value="TransReg_Diox_bact_type"/>
</dbReference>
<dbReference type="EMBL" id="JARAYU010000041">
    <property type="protein sequence ID" value="MDX3707125.1"/>
    <property type="molecule type" value="Genomic_DNA"/>
</dbReference>
<dbReference type="SMART" id="SM00530">
    <property type="entry name" value="HTH_XRE"/>
    <property type="match status" value="1"/>
</dbReference>
<comment type="caution">
    <text evidence="3">The sequence shown here is derived from an EMBL/GenBank/DDBJ whole genome shotgun (WGS) entry which is preliminary data.</text>
</comment>
<dbReference type="Proteomes" id="UP001271274">
    <property type="component" value="Unassembled WGS sequence"/>
</dbReference>
<evidence type="ECO:0000259" key="2">
    <source>
        <dbReference type="PROSITE" id="PS50943"/>
    </source>
</evidence>
<dbReference type="PANTHER" id="PTHR46797:SF1">
    <property type="entry name" value="METHYLPHOSPHONATE SYNTHASE"/>
    <property type="match status" value="1"/>
</dbReference>
<name>A0ABU4NVS5_9ACTN</name>
<sequence>MPSASPPADWVVTRRRAIGENIRAARRDASLTQESVALRSGLDRASYNRIEQGHQSPLLDTLIRIASAIGVPLANLVR</sequence>
<dbReference type="Gene3D" id="1.10.260.40">
    <property type="entry name" value="lambda repressor-like DNA-binding domains"/>
    <property type="match status" value="1"/>
</dbReference>
<gene>
    <name evidence="3" type="ORF">PV662_47150</name>
</gene>
<evidence type="ECO:0000256" key="1">
    <source>
        <dbReference type="ARBA" id="ARBA00023125"/>
    </source>
</evidence>
<dbReference type="InterPro" id="IPR001387">
    <property type="entry name" value="Cro/C1-type_HTH"/>
</dbReference>
<dbReference type="SUPFAM" id="SSF47413">
    <property type="entry name" value="lambda repressor-like DNA-binding domains"/>
    <property type="match status" value="1"/>
</dbReference>
<evidence type="ECO:0000313" key="4">
    <source>
        <dbReference type="Proteomes" id="UP001271274"/>
    </source>
</evidence>
<keyword evidence="4" id="KW-1185">Reference proteome</keyword>
<dbReference type="PROSITE" id="PS50943">
    <property type="entry name" value="HTH_CROC1"/>
    <property type="match status" value="1"/>
</dbReference>